<organism evidence="1">
    <name type="scientific">Opuntia streptacantha</name>
    <name type="common">Prickly pear cactus</name>
    <name type="synonym">Opuntia cardona</name>
    <dbReference type="NCBI Taxonomy" id="393608"/>
    <lineage>
        <taxon>Eukaryota</taxon>
        <taxon>Viridiplantae</taxon>
        <taxon>Streptophyta</taxon>
        <taxon>Embryophyta</taxon>
        <taxon>Tracheophyta</taxon>
        <taxon>Spermatophyta</taxon>
        <taxon>Magnoliopsida</taxon>
        <taxon>eudicotyledons</taxon>
        <taxon>Gunneridae</taxon>
        <taxon>Pentapetalae</taxon>
        <taxon>Caryophyllales</taxon>
        <taxon>Cactineae</taxon>
        <taxon>Cactaceae</taxon>
        <taxon>Opuntioideae</taxon>
        <taxon>Opuntia</taxon>
    </lineage>
</organism>
<dbReference type="AlphaFoldDB" id="A0A7C9APL4"/>
<dbReference type="EMBL" id="GISG01252825">
    <property type="protein sequence ID" value="MBA4671910.1"/>
    <property type="molecule type" value="Transcribed_RNA"/>
</dbReference>
<evidence type="ECO:0000313" key="1">
    <source>
        <dbReference type="EMBL" id="MBA4671910.1"/>
    </source>
</evidence>
<name>A0A7C9APL4_OPUST</name>
<accession>A0A7C9APL4</accession>
<sequence length="206" mass="22451">MQVSSQQVRAIDFPDVKEEAILGETYKSYSAMEDKLCDLYDLCVQGNSGDKGVEAQNLFIEGKKPVKCGCSVSSMITDHNTTSDLVPSLKRKVTYSGNSCDLMSSPSGRTPPMKATVGHPVVSAKASRPLPKAVRRHNFPAERKLKSSAALSPVGPQVPEKKPVKIRFSLKPQDGTHRCEEQAAMDKLNCSRVDAHLTWKASSFLG</sequence>
<protein>
    <submittedName>
        <fullName evidence="1">Uncharacterized protein</fullName>
    </submittedName>
</protein>
<reference evidence="1" key="2">
    <citation type="submission" date="2020-07" db="EMBL/GenBank/DDBJ databases">
        <authorList>
            <person name="Vera ALvarez R."/>
            <person name="Arias-Moreno D.M."/>
            <person name="Jimenez-Jacinto V."/>
            <person name="Jimenez-Bremont J.F."/>
            <person name="Swaminathan K."/>
            <person name="Moose S.P."/>
            <person name="Guerrero-Gonzalez M.L."/>
            <person name="Marino-Ramirez L."/>
            <person name="Landsman D."/>
            <person name="Rodriguez-Kessler M."/>
            <person name="Delgado-Sanchez P."/>
        </authorList>
    </citation>
    <scope>NUCLEOTIDE SEQUENCE</scope>
    <source>
        <tissue evidence="1">Cladode</tissue>
    </source>
</reference>
<reference evidence="1" key="1">
    <citation type="journal article" date="2013" name="J. Plant Res.">
        <title>Effect of fungi and light on seed germination of three Opuntia species from semiarid lands of central Mexico.</title>
        <authorList>
            <person name="Delgado-Sanchez P."/>
            <person name="Jimenez-Bremont J.F."/>
            <person name="Guerrero-Gonzalez Mde L."/>
            <person name="Flores J."/>
        </authorList>
    </citation>
    <scope>NUCLEOTIDE SEQUENCE</scope>
    <source>
        <tissue evidence="1">Cladode</tissue>
    </source>
</reference>
<proteinExistence type="predicted"/>